<dbReference type="EMBL" id="OGUU01000001">
    <property type="protein sequence ID" value="SPC06208.1"/>
    <property type="molecule type" value="Genomic_DNA"/>
</dbReference>
<evidence type="ECO:0000256" key="1">
    <source>
        <dbReference type="SAM" id="MobiDB-lite"/>
    </source>
</evidence>
<proteinExistence type="predicted"/>
<dbReference type="Proteomes" id="UP000257139">
    <property type="component" value="Chromosome CBM2594_a"/>
</dbReference>
<comment type="caution">
    <text evidence="2">The sequence shown here is derived from an EMBL/GenBank/DDBJ whole genome shotgun (WGS) entry which is preliminary data.</text>
</comment>
<feature type="compositionally biased region" description="Basic and acidic residues" evidence="1">
    <location>
        <begin position="50"/>
        <end position="61"/>
    </location>
</feature>
<feature type="compositionally biased region" description="Basic residues" evidence="1">
    <location>
        <begin position="39"/>
        <end position="49"/>
    </location>
</feature>
<protein>
    <submittedName>
        <fullName evidence="2">Uncharacterized protein</fullName>
    </submittedName>
</protein>
<reference evidence="2" key="1">
    <citation type="submission" date="2018-01" db="EMBL/GenBank/DDBJ databases">
        <authorList>
            <person name="Clerissi C."/>
        </authorList>
    </citation>
    <scope>NUCLEOTIDE SEQUENCE [LARGE SCALE GENOMIC DNA]</scope>
    <source>
        <strain evidence="2">Cupriavidus taiwanensis STM 6021</strain>
    </source>
</reference>
<feature type="compositionally biased region" description="Basic residues" evidence="1">
    <location>
        <begin position="1"/>
        <end position="10"/>
    </location>
</feature>
<feature type="region of interest" description="Disordered" evidence="1">
    <location>
        <begin position="1"/>
        <end position="61"/>
    </location>
</feature>
<dbReference type="AlphaFoldDB" id="A0A375FX51"/>
<accession>A0A375FX51</accession>
<sequence length="61" mass="7522">MPAVIRRKAQYKTEKEHHEEIGHRPRSRQPVGRFGFRTILRHPVRHRRPEHPLPDERERQQ</sequence>
<organism evidence="2">
    <name type="scientific">Cupriavidus taiwanensis</name>
    <dbReference type="NCBI Taxonomy" id="164546"/>
    <lineage>
        <taxon>Bacteria</taxon>
        <taxon>Pseudomonadati</taxon>
        <taxon>Pseudomonadota</taxon>
        <taxon>Betaproteobacteria</taxon>
        <taxon>Burkholderiales</taxon>
        <taxon>Burkholderiaceae</taxon>
        <taxon>Cupriavidus</taxon>
    </lineage>
</organism>
<gene>
    <name evidence="2" type="ORF">CBM2594_A10170</name>
</gene>
<feature type="compositionally biased region" description="Basic and acidic residues" evidence="1">
    <location>
        <begin position="11"/>
        <end position="23"/>
    </location>
</feature>
<evidence type="ECO:0000313" key="2">
    <source>
        <dbReference type="EMBL" id="SPC06208.1"/>
    </source>
</evidence>
<name>A0A375FX51_9BURK</name>